<feature type="compositionally biased region" description="Pro residues" evidence="1">
    <location>
        <begin position="53"/>
        <end position="72"/>
    </location>
</feature>
<keyword evidence="3" id="KW-1185">Reference proteome</keyword>
<organism evidence="2 3">
    <name type="scientific">Aspergillus pseudodeflectus</name>
    <dbReference type="NCBI Taxonomy" id="176178"/>
    <lineage>
        <taxon>Eukaryota</taxon>
        <taxon>Fungi</taxon>
        <taxon>Dikarya</taxon>
        <taxon>Ascomycota</taxon>
        <taxon>Pezizomycotina</taxon>
        <taxon>Eurotiomycetes</taxon>
        <taxon>Eurotiomycetidae</taxon>
        <taxon>Eurotiales</taxon>
        <taxon>Aspergillaceae</taxon>
        <taxon>Aspergillus</taxon>
        <taxon>Aspergillus subgen. Nidulantes</taxon>
    </lineage>
</organism>
<comment type="caution">
    <text evidence="2">The sequence shown here is derived from an EMBL/GenBank/DDBJ whole genome shotgun (WGS) entry which is preliminary data.</text>
</comment>
<dbReference type="RefSeq" id="XP_070903399.1">
    <property type="nucleotide sequence ID" value="XM_071036905.1"/>
</dbReference>
<dbReference type="GeneID" id="98152069"/>
<evidence type="ECO:0000256" key="1">
    <source>
        <dbReference type="SAM" id="MobiDB-lite"/>
    </source>
</evidence>
<sequence>MSLPGTSSLPLPLPFSPSAAGAANTTLSFGTVHLTKTPNPAVNTQNTQKQTLHPPPSPPLPLPSPPQNPPLPRLFPRVISNTTPAISVPTTNPNGFPAEKHANARFRRFDGALYTEPNVPTAGVTAAAEKRPMSAVKMINVTPSGAKPQASVARVVNIIAVNASGFRPSVSESVPRGRTKAPFVSLRHPKHFHQYTAIENIQLKDGTWKVKVYMGATYKAALVIQTTSPCILRSRPMTSVMTVAIPEKMVDCAKAKVTVKTKRHSVIVLGKNFEGIFQDDLVSLSMSCVDGSSLLIGIAKLIC</sequence>
<feature type="compositionally biased region" description="Polar residues" evidence="1">
    <location>
        <begin position="34"/>
        <end position="51"/>
    </location>
</feature>
<dbReference type="Proteomes" id="UP001610444">
    <property type="component" value="Unassembled WGS sequence"/>
</dbReference>
<accession>A0ABR4L125</accession>
<proteinExistence type="predicted"/>
<evidence type="ECO:0000313" key="3">
    <source>
        <dbReference type="Proteomes" id="UP001610444"/>
    </source>
</evidence>
<gene>
    <name evidence="2" type="ORF">BJX68DRAFT_163077</name>
</gene>
<name>A0ABR4L125_9EURO</name>
<dbReference type="EMBL" id="JBFXLR010000005">
    <property type="protein sequence ID" value="KAL2858230.1"/>
    <property type="molecule type" value="Genomic_DNA"/>
</dbReference>
<protein>
    <submittedName>
        <fullName evidence="2">Uncharacterized protein</fullName>
    </submittedName>
</protein>
<evidence type="ECO:0000313" key="2">
    <source>
        <dbReference type="EMBL" id="KAL2858230.1"/>
    </source>
</evidence>
<feature type="region of interest" description="Disordered" evidence="1">
    <location>
        <begin position="34"/>
        <end position="72"/>
    </location>
</feature>
<reference evidence="2 3" key="1">
    <citation type="submission" date="2024-07" db="EMBL/GenBank/DDBJ databases">
        <title>Section-level genome sequencing and comparative genomics of Aspergillus sections Usti and Cavernicolus.</title>
        <authorList>
            <consortium name="Lawrence Berkeley National Laboratory"/>
            <person name="Nybo J.L."/>
            <person name="Vesth T.C."/>
            <person name="Theobald S."/>
            <person name="Frisvad J.C."/>
            <person name="Larsen T.O."/>
            <person name="Kjaerboelling I."/>
            <person name="Rothschild-Mancinelli K."/>
            <person name="Lyhne E.K."/>
            <person name="Kogle M.E."/>
            <person name="Barry K."/>
            <person name="Clum A."/>
            <person name="Na H."/>
            <person name="Ledsgaard L."/>
            <person name="Lin J."/>
            <person name="Lipzen A."/>
            <person name="Kuo A."/>
            <person name="Riley R."/>
            <person name="Mondo S."/>
            <person name="LaButti K."/>
            <person name="Haridas S."/>
            <person name="Pangalinan J."/>
            <person name="Salamov A.A."/>
            <person name="Simmons B.A."/>
            <person name="Magnuson J.K."/>
            <person name="Chen J."/>
            <person name="Drula E."/>
            <person name="Henrissat B."/>
            <person name="Wiebenga A."/>
            <person name="Lubbers R.J."/>
            <person name="Gomes A.C."/>
            <person name="Macurrencykelacurrency M.R."/>
            <person name="Stajich J."/>
            <person name="Grigoriev I.V."/>
            <person name="Mortensen U.H."/>
            <person name="De vries R.P."/>
            <person name="Baker S.E."/>
            <person name="Andersen M.R."/>
        </authorList>
    </citation>
    <scope>NUCLEOTIDE SEQUENCE [LARGE SCALE GENOMIC DNA]</scope>
    <source>
        <strain evidence="2 3">CBS 756.74</strain>
    </source>
</reference>